<feature type="compositionally biased region" description="Basic and acidic residues" evidence="1">
    <location>
        <begin position="1"/>
        <end position="35"/>
    </location>
</feature>
<keyword evidence="3" id="KW-1185">Reference proteome</keyword>
<sequence>MPRDIDDQTRRRDREREHGEITGEDRRDRSRRDPDMSGSGRADGDVEGAGLRRERDDNRSSWDEDDEDLRDRRDMRDTRDGYR</sequence>
<evidence type="ECO:0000313" key="2">
    <source>
        <dbReference type="EMBL" id="MDT0463089.1"/>
    </source>
</evidence>
<feature type="region of interest" description="Disordered" evidence="1">
    <location>
        <begin position="1"/>
        <end position="83"/>
    </location>
</feature>
<evidence type="ECO:0000313" key="3">
    <source>
        <dbReference type="Proteomes" id="UP001183809"/>
    </source>
</evidence>
<gene>
    <name evidence="2" type="ORF">RM764_08675</name>
</gene>
<organism evidence="2 3">
    <name type="scientific">Streptomyces gibsoniae</name>
    <dbReference type="NCBI Taxonomy" id="3075529"/>
    <lineage>
        <taxon>Bacteria</taxon>
        <taxon>Bacillati</taxon>
        <taxon>Actinomycetota</taxon>
        <taxon>Actinomycetes</taxon>
        <taxon>Kitasatosporales</taxon>
        <taxon>Streptomycetaceae</taxon>
        <taxon>Streptomyces</taxon>
    </lineage>
</organism>
<feature type="compositionally biased region" description="Basic and acidic residues" evidence="1">
    <location>
        <begin position="50"/>
        <end position="62"/>
    </location>
</feature>
<feature type="compositionally biased region" description="Basic and acidic residues" evidence="1">
    <location>
        <begin position="69"/>
        <end position="83"/>
    </location>
</feature>
<reference evidence="3" key="1">
    <citation type="submission" date="2023-07" db="EMBL/GenBank/DDBJ databases">
        <title>30 novel species of actinomycetes from the DSMZ collection.</title>
        <authorList>
            <person name="Nouioui I."/>
        </authorList>
    </citation>
    <scope>NUCLEOTIDE SEQUENCE [LARGE SCALE GENOMIC DNA]</scope>
    <source>
        <strain evidence="3">DSM 41699</strain>
    </source>
</reference>
<evidence type="ECO:0000256" key="1">
    <source>
        <dbReference type="SAM" id="MobiDB-lite"/>
    </source>
</evidence>
<dbReference type="EMBL" id="JAVREY010000007">
    <property type="protein sequence ID" value="MDT0463089.1"/>
    <property type="molecule type" value="Genomic_DNA"/>
</dbReference>
<proteinExistence type="predicted"/>
<dbReference type="RefSeq" id="WP_311693659.1">
    <property type="nucleotide sequence ID" value="NZ_JAVREY010000007.1"/>
</dbReference>
<name>A0ABU2TQ94_9ACTN</name>
<protein>
    <submittedName>
        <fullName evidence="2">Uncharacterized protein</fullName>
    </submittedName>
</protein>
<dbReference type="Proteomes" id="UP001183809">
    <property type="component" value="Unassembled WGS sequence"/>
</dbReference>
<comment type="caution">
    <text evidence="2">The sequence shown here is derived from an EMBL/GenBank/DDBJ whole genome shotgun (WGS) entry which is preliminary data.</text>
</comment>
<accession>A0ABU2TQ94</accession>